<evidence type="ECO:0000256" key="2">
    <source>
        <dbReference type="SAM" id="Phobius"/>
    </source>
</evidence>
<keyword evidence="4" id="KW-1185">Reference proteome</keyword>
<accession>W7BW36</accession>
<reference evidence="3 4" key="1">
    <citation type="journal article" date="2014" name="Int. J. Syst. Evol. Microbiol.">
        <title>Listeria floridensis sp. nov., Listeria aquatica sp. nov., Listeria cornellensis sp. nov., Listeria riparia sp. nov. and Listeria grandensis sp. nov., from agricultural and natural environments.</title>
        <authorList>
            <person name="den Bakker H.C."/>
            <person name="Warchocki S."/>
            <person name="Wright E.M."/>
            <person name="Allred A.F."/>
            <person name="Ahlstrom C."/>
            <person name="Manuel C.S."/>
            <person name="Stasiewicz M.J."/>
            <person name="Burrell A."/>
            <person name="Roof S."/>
            <person name="Strawn L."/>
            <person name="Fortes E.D."/>
            <person name="Nightingale K.K."/>
            <person name="Kephart D."/>
            <person name="Wiedmann M."/>
        </authorList>
    </citation>
    <scope>NUCLEOTIDE SEQUENCE [LARGE SCALE GENOMIC DNA]</scope>
    <source>
        <strain evidence="4">FSL F6-969</strain>
    </source>
</reference>
<dbReference type="Proteomes" id="UP000019254">
    <property type="component" value="Unassembled WGS sequence"/>
</dbReference>
<dbReference type="EMBL" id="AODE01000021">
    <property type="protein sequence ID" value="EUJ28790.1"/>
    <property type="molecule type" value="Genomic_DNA"/>
</dbReference>
<comment type="caution">
    <text evidence="3">The sequence shown here is derived from an EMBL/GenBank/DDBJ whole genome shotgun (WGS) entry which is preliminary data.</text>
</comment>
<name>W7BW36_9LIST</name>
<gene>
    <name evidence="3" type="ORF">PCORN_11867</name>
</gene>
<dbReference type="NCBIfam" id="TIGR01167">
    <property type="entry name" value="LPXTG_anchor"/>
    <property type="match status" value="1"/>
</dbReference>
<dbReference type="PATRIC" id="fig|1265820.5.peg.2338"/>
<feature type="compositionally biased region" description="Basic and acidic residues" evidence="1">
    <location>
        <begin position="94"/>
        <end position="111"/>
    </location>
</feature>
<feature type="transmembrane region" description="Helical" evidence="2">
    <location>
        <begin position="129"/>
        <end position="147"/>
    </location>
</feature>
<evidence type="ECO:0000256" key="1">
    <source>
        <dbReference type="SAM" id="MobiDB-lite"/>
    </source>
</evidence>
<keyword evidence="2" id="KW-0812">Transmembrane</keyword>
<keyword evidence="2" id="KW-0472">Membrane</keyword>
<feature type="region of interest" description="Disordered" evidence="1">
    <location>
        <begin position="43"/>
        <end position="120"/>
    </location>
</feature>
<keyword evidence="2" id="KW-1133">Transmembrane helix</keyword>
<proteinExistence type="predicted"/>
<organism evidence="3 4">
    <name type="scientific">Listeria cornellensis FSL F6-0969</name>
    <dbReference type="NCBI Taxonomy" id="1265820"/>
    <lineage>
        <taxon>Bacteria</taxon>
        <taxon>Bacillati</taxon>
        <taxon>Bacillota</taxon>
        <taxon>Bacilli</taxon>
        <taxon>Bacillales</taxon>
        <taxon>Listeriaceae</taxon>
        <taxon>Listeria</taxon>
    </lineage>
</organism>
<sequence>MTVTTTIKADVTDEQLAPFIQDGGIPNQAELAFANEGDMIQSEIPTVTPPKPLIPVGVTPGKPETPSKVTPVPPTKETPPNKKIPSTETSKTPKQPEKTAEMKVSEAKEEDNTSTSTKFLPSTGDALEYIWILLGAAILFILGAVVIRQHKKA</sequence>
<dbReference type="RefSeq" id="WP_051999387.1">
    <property type="nucleotide sequence ID" value="NZ_AODE01000021.1"/>
</dbReference>
<protein>
    <submittedName>
        <fullName evidence="3">von Willebrand factor domain LPTXG domain protein</fullName>
    </submittedName>
</protein>
<dbReference type="AlphaFoldDB" id="W7BW36"/>
<evidence type="ECO:0000313" key="3">
    <source>
        <dbReference type="EMBL" id="EUJ28790.1"/>
    </source>
</evidence>
<evidence type="ECO:0000313" key="4">
    <source>
        <dbReference type="Proteomes" id="UP000019254"/>
    </source>
</evidence>